<gene>
    <name evidence="3" type="ordered locus">bpr_III074</name>
</gene>
<evidence type="ECO:0000256" key="1">
    <source>
        <dbReference type="PROSITE-ProRule" id="PRU00339"/>
    </source>
</evidence>
<proteinExistence type="predicted"/>
<keyword evidence="2" id="KW-1133">Transmembrane helix</keyword>
<protein>
    <submittedName>
        <fullName evidence="3">TPR domain-containing protein</fullName>
    </submittedName>
</protein>
<organism evidence="3 4">
    <name type="scientific">Butyrivibrio proteoclasticus (strain ATCC 51982 / DSM 14932 / B316)</name>
    <name type="common">Clostridium proteoclasticum</name>
    <dbReference type="NCBI Taxonomy" id="515622"/>
    <lineage>
        <taxon>Bacteria</taxon>
        <taxon>Bacillati</taxon>
        <taxon>Bacillota</taxon>
        <taxon>Clostridia</taxon>
        <taxon>Lachnospirales</taxon>
        <taxon>Lachnospiraceae</taxon>
        <taxon>Butyrivibrio</taxon>
    </lineage>
</organism>
<evidence type="ECO:0000313" key="4">
    <source>
        <dbReference type="Proteomes" id="UP000001299"/>
    </source>
</evidence>
<dbReference type="AlphaFoldDB" id="E0S2Y0"/>
<keyword evidence="1" id="KW-0802">TPR repeat</keyword>
<dbReference type="SUPFAM" id="SSF48452">
    <property type="entry name" value="TPR-like"/>
    <property type="match status" value="1"/>
</dbReference>
<keyword evidence="2" id="KW-0472">Membrane</keyword>
<sequence length="294" mass="34360">MTDKYRNLSPEECVKARRASMRKCFLFYILALVTIAILILRRQITLIDWLYDYYITEEVYNKLDALYWHLLILGFAVCVIVLIVVIYIHEAFFIGIMNTLCDPEKYVKAELIRCKKSIFRRLSKRNRMNIGVAYLAMKDYENAWNYYEGLVPANPYQCRNKALLCRLAGYFHDIGDDEKAAVYKTCLEGLRDSGRSNFLVELTLDDLNIEDAIKDQRYEEAKNLIAKYIKSSRVSMYTKTVYQYYLGVIAYETKDIPEAIFHLKAALEIGEKLPFAEDAKAKLDDMLHMINLSF</sequence>
<feature type="transmembrane region" description="Helical" evidence="2">
    <location>
        <begin position="25"/>
        <end position="44"/>
    </location>
</feature>
<dbReference type="eggNOG" id="COG0457">
    <property type="taxonomic scope" value="Bacteria"/>
</dbReference>
<keyword evidence="4" id="KW-1185">Reference proteome</keyword>
<dbReference type="KEGG" id="bpb:bpr_III074"/>
<dbReference type="Proteomes" id="UP000001299">
    <property type="component" value="Chromosome 2"/>
</dbReference>
<dbReference type="InterPro" id="IPR011990">
    <property type="entry name" value="TPR-like_helical_dom_sf"/>
</dbReference>
<dbReference type="PROSITE" id="PS50005">
    <property type="entry name" value="TPR"/>
    <property type="match status" value="1"/>
</dbReference>
<dbReference type="InterPro" id="IPR019734">
    <property type="entry name" value="TPR_rpt"/>
</dbReference>
<keyword evidence="2" id="KW-0812">Transmembrane</keyword>
<dbReference type="EMBL" id="CP001811">
    <property type="protein sequence ID" value="ADL35762.1"/>
    <property type="molecule type" value="Genomic_DNA"/>
</dbReference>
<evidence type="ECO:0000256" key="2">
    <source>
        <dbReference type="SAM" id="Phobius"/>
    </source>
</evidence>
<feature type="transmembrane region" description="Helical" evidence="2">
    <location>
        <begin position="66"/>
        <end position="88"/>
    </location>
</feature>
<dbReference type="RefSeq" id="WP_013282414.1">
    <property type="nucleotide sequence ID" value="NC_014388.1"/>
</dbReference>
<dbReference type="Gene3D" id="1.25.40.10">
    <property type="entry name" value="Tetratricopeptide repeat domain"/>
    <property type="match status" value="1"/>
</dbReference>
<feature type="repeat" description="TPR" evidence="1">
    <location>
        <begin position="124"/>
        <end position="157"/>
    </location>
</feature>
<reference evidence="3 4" key="1">
    <citation type="journal article" date="2010" name="PLoS ONE">
        <title>The glycobiome of the rumen bacterium Butyrivibrio proteoclasticus B316(T) highlights adaptation to a polysaccharide-rich environment.</title>
        <authorList>
            <person name="Kelly W.J."/>
            <person name="Leahy S.C."/>
            <person name="Altermann E."/>
            <person name="Yeoman C.J."/>
            <person name="Dunne J.C."/>
            <person name="Kong Z."/>
            <person name="Pacheco D.M."/>
            <person name="Li D."/>
            <person name="Noel S.J."/>
            <person name="Moon C.D."/>
            <person name="Cookson A.L."/>
            <person name="Attwood G.T."/>
        </authorList>
    </citation>
    <scope>NUCLEOTIDE SEQUENCE [LARGE SCALE GENOMIC DNA]</scope>
    <source>
        <strain evidence="4">ATCC 51982 / DSM 14932 / B316</strain>
    </source>
</reference>
<accession>E0S2Y0</accession>
<evidence type="ECO:0000313" key="3">
    <source>
        <dbReference type="EMBL" id="ADL35762.1"/>
    </source>
</evidence>
<dbReference type="HOGENOM" id="CLU_945545_0_0_9"/>
<name>E0S2Y0_BUTPB</name>